<feature type="transmembrane region" description="Helical" evidence="1">
    <location>
        <begin position="112"/>
        <end position="130"/>
    </location>
</feature>
<feature type="transmembrane region" description="Helical" evidence="1">
    <location>
        <begin position="433"/>
        <end position="451"/>
    </location>
</feature>
<evidence type="ECO:0000313" key="2">
    <source>
        <dbReference type="EMBL" id="MCA9757112.1"/>
    </source>
</evidence>
<evidence type="ECO:0000256" key="1">
    <source>
        <dbReference type="SAM" id="Phobius"/>
    </source>
</evidence>
<feature type="transmembrane region" description="Helical" evidence="1">
    <location>
        <begin position="472"/>
        <end position="495"/>
    </location>
</feature>
<protein>
    <submittedName>
        <fullName evidence="2">Sodium:proton antiporter</fullName>
    </submittedName>
</protein>
<comment type="caution">
    <text evidence="2">The sequence shown here is derived from an EMBL/GenBank/DDBJ whole genome shotgun (WGS) entry which is preliminary data.</text>
</comment>
<feature type="transmembrane region" description="Helical" evidence="1">
    <location>
        <begin position="350"/>
        <end position="371"/>
    </location>
</feature>
<feature type="transmembrane region" description="Helical" evidence="1">
    <location>
        <begin position="174"/>
        <end position="200"/>
    </location>
</feature>
<dbReference type="InterPro" id="IPR031566">
    <property type="entry name" value="CitMHS_2"/>
</dbReference>
<feature type="transmembrane region" description="Helical" evidence="1">
    <location>
        <begin position="212"/>
        <end position="231"/>
    </location>
</feature>
<name>A0A956ND63_UNCEI</name>
<dbReference type="EMBL" id="JAGQHS010000082">
    <property type="protein sequence ID" value="MCA9757112.1"/>
    <property type="molecule type" value="Genomic_DNA"/>
</dbReference>
<dbReference type="AlphaFoldDB" id="A0A956ND63"/>
<feature type="transmembrane region" description="Helical" evidence="1">
    <location>
        <begin position="300"/>
        <end position="330"/>
    </location>
</feature>
<reference evidence="2" key="1">
    <citation type="submission" date="2020-04" db="EMBL/GenBank/DDBJ databases">
        <authorList>
            <person name="Zhang T."/>
        </authorList>
    </citation>
    <scope>NUCLEOTIDE SEQUENCE</scope>
    <source>
        <strain evidence="2">HKST-UBA02</strain>
    </source>
</reference>
<dbReference type="Pfam" id="PF16980">
    <property type="entry name" value="CitMHS_2"/>
    <property type="match status" value="1"/>
</dbReference>
<feature type="transmembrane region" description="Helical" evidence="1">
    <location>
        <begin position="142"/>
        <end position="162"/>
    </location>
</feature>
<feature type="transmembrane region" description="Helical" evidence="1">
    <location>
        <begin position="251"/>
        <end position="269"/>
    </location>
</feature>
<keyword evidence="1" id="KW-0472">Membrane</keyword>
<sequence length="496" mass="53948">MTNVGSAGRQHPRLLELHTAAHALFTTIGTRLGALLALGLFSSQAKIVFAQDGHAVEEATHAATEAAHAAAGHGSLAASLPWYTVVPFVLLLLSIAVLPLVAHHWWEQLRNRAIVSFGLSLPIAIALWGPGRHELLHSMYEYVAFIALLGSLFVVSGGIVLSGDLRATPRINTAFLAVGAILANFIGTTGASMLLIRPFLKTNSERNNIKHLPIFFIFVVSNIGGCLTPLGDPPLFLGYLRGVPFTWTLHLLPEWLVMIGLLLAVFYVWDTVQVKKETAAAMRADVERVNPLELRGKRNLILVLGIIGSVFIPMPWRALAMFAIAVISYKMTPRHLHLANRFTFFPINEVAILFAGIFVTVVPALVLLEANGEALGVEHPWQFFWLTGLLSSFLDNAPTYLTFTSLGLGVLGLPGGGPDSLLHLVQHPEGVEILKAISLGAVFMGANTYIGNAPNFMVKSICEERRLSMPSFFGYMGWSALILFPLFAIVTLIFLL</sequence>
<evidence type="ECO:0000313" key="3">
    <source>
        <dbReference type="Proteomes" id="UP000739538"/>
    </source>
</evidence>
<dbReference type="Proteomes" id="UP000739538">
    <property type="component" value="Unassembled WGS sequence"/>
</dbReference>
<gene>
    <name evidence="2" type="ORF">KDA27_15010</name>
</gene>
<reference evidence="2" key="2">
    <citation type="journal article" date="2021" name="Microbiome">
        <title>Successional dynamics and alternative stable states in a saline activated sludge microbial community over 9 years.</title>
        <authorList>
            <person name="Wang Y."/>
            <person name="Ye J."/>
            <person name="Ju F."/>
            <person name="Liu L."/>
            <person name="Boyd J.A."/>
            <person name="Deng Y."/>
            <person name="Parks D.H."/>
            <person name="Jiang X."/>
            <person name="Yin X."/>
            <person name="Woodcroft B.J."/>
            <person name="Tyson G.W."/>
            <person name="Hugenholtz P."/>
            <person name="Polz M.F."/>
            <person name="Zhang T."/>
        </authorList>
    </citation>
    <scope>NUCLEOTIDE SEQUENCE</scope>
    <source>
        <strain evidence="2">HKST-UBA02</strain>
    </source>
</reference>
<keyword evidence="1" id="KW-1133">Transmembrane helix</keyword>
<organism evidence="2 3">
    <name type="scientific">Eiseniibacteriota bacterium</name>
    <dbReference type="NCBI Taxonomy" id="2212470"/>
    <lineage>
        <taxon>Bacteria</taxon>
        <taxon>Candidatus Eiseniibacteriota</taxon>
    </lineage>
</organism>
<feature type="transmembrane region" description="Helical" evidence="1">
    <location>
        <begin position="383"/>
        <end position="413"/>
    </location>
</feature>
<feature type="transmembrane region" description="Helical" evidence="1">
    <location>
        <begin position="82"/>
        <end position="106"/>
    </location>
</feature>
<feature type="transmembrane region" description="Helical" evidence="1">
    <location>
        <begin position="20"/>
        <end position="41"/>
    </location>
</feature>
<proteinExistence type="predicted"/>
<keyword evidence="1" id="KW-0812">Transmembrane</keyword>
<accession>A0A956ND63</accession>